<gene>
    <name evidence="1" type="ORF">S03H2_22684</name>
</gene>
<comment type="caution">
    <text evidence="1">The sequence shown here is derived from an EMBL/GenBank/DDBJ whole genome shotgun (WGS) entry which is preliminary data.</text>
</comment>
<accession>X1G2H9</accession>
<proteinExistence type="predicted"/>
<dbReference type="AlphaFoldDB" id="X1G2H9"/>
<organism evidence="1">
    <name type="scientific">marine sediment metagenome</name>
    <dbReference type="NCBI Taxonomy" id="412755"/>
    <lineage>
        <taxon>unclassified sequences</taxon>
        <taxon>metagenomes</taxon>
        <taxon>ecological metagenomes</taxon>
    </lineage>
</organism>
<reference evidence="1" key="1">
    <citation type="journal article" date="2014" name="Front. Microbiol.">
        <title>High frequency of phylogenetically diverse reductive dehalogenase-homologous genes in deep subseafloor sedimentary metagenomes.</title>
        <authorList>
            <person name="Kawai M."/>
            <person name="Futagami T."/>
            <person name="Toyoda A."/>
            <person name="Takaki Y."/>
            <person name="Nishi S."/>
            <person name="Hori S."/>
            <person name="Arai W."/>
            <person name="Tsubouchi T."/>
            <person name="Morono Y."/>
            <person name="Uchiyama I."/>
            <person name="Ito T."/>
            <person name="Fujiyama A."/>
            <person name="Inagaki F."/>
            <person name="Takami H."/>
        </authorList>
    </citation>
    <scope>NUCLEOTIDE SEQUENCE</scope>
    <source>
        <strain evidence="1">Expedition CK06-06</strain>
    </source>
</reference>
<protein>
    <submittedName>
        <fullName evidence="1">Uncharacterized protein</fullName>
    </submittedName>
</protein>
<evidence type="ECO:0000313" key="1">
    <source>
        <dbReference type="EMBL" id="GAH38975.1"/>
    </source>
</evidence>
<sequence>MVEQIIYYFDSIPTIGFCPKCEVTAIYMDGLVCPKCRNRELSIFIWDGESKHPVEQT</sequence>
<dbReference type="EMBL" id="BARU01012258">
    <property type="protein sequence ID" value="GAH38975.1"/>
    <property type="molecule type" value="Genomic_DNA"/>
</dbReference>
<name>X1G2H9_9ZZZZ</name>